<dbReference type="HOGENOM" id="CLU_2333361_0_0_1"/>
<reference evidence="3" key="1">
    <citation type="journal article" date="2014" name="Proc. Natl. Acad. Sci. U.S.A.">
        <title>Extensive sampling of basidiomycete genomes demonstrates inadequacy of the white-rot/brown-rot paradigm for wood decay fungi.</title>
        <authorList>
            <person name="Riley R."/>
            <person name="Salamov A.A."/>
            <person name="Brown D.W."/>
            <person name="Nagy L.G."/>
            <person name="Floudas D."/>
            <person name="Held B.W."/>
            <person name="Levasseur A."/>
            <person name="Lombard V."/>
            <person name="Morin E."/>
            <person name="Otillar R."/>
            <person name="Lindquist E.A."/>
            <person name="Sun H."/>
            <person name="LaButti K.M."/>
            <person name="Schmutz J."/>
            <person name="Jabbour D."/>
            <person name="Luo H."/>
            <person name="Baker S.E."/>
            <person name="Pisabarro A.G."/>
            <person name="Walton J.D."/>
            <person name="Blanchette R.A."/>
            <person name="Henrissat B."/>
            <person name="Martin F."/>
            <person name="Cullen D."/>
            <person name="Hibbett D.S."/>
            <person name="Grigoriev I.V."/>
        </authorList>
    </citation>
    <scope>NUCLEOTIDE SEQUENCE [LARGE SCALE GENOMIC DNA]</scope>
    <source>
        <strain evidence="3">FD-172 SS1</strain>
    </source>
</reference>
<dbReference type="EMBL" id="KL198034">
    <property type="protein sequence ID" value="KDQ15033.1"/>
    <property type="molecule type" value="Genomic_DNA"/>
</dbReference>
<proteinExistence type="predicted"/>
<keyword evidence="1" id="KW-1133">Transmembrane helix</keyword>
<dbReference type="InParanoid" id="A0A067MGW6"/>
<protein>
    <submittedName>
        <fullName evidence="2">Uncharacterized protein</fullName>
    </submittedName>
</protein>
<gene>
    <name evidence="2" type="ORF">BOTBODRAFT_300887</name>
</gene>
<keyword evidence="3" id="KW-1185">Reference proteome</keyword>
<dbReference type="Proteomes" id="UP000027195">
    <property type="component" value="Unassembled WGS sequence"/>
</dbReference>
<name>A0A067MGW6_BOTB1</name>
<evidence type="ECO:0000313" key="3">
    <source>
        <dbReference type="Proteomes" id="UP000027195"/>
    </source>
</evidence>
<accession>A0A067MGW6</accession>
<keyword evidence="1" id="KW-0472">Membrane</keyword>
<evidence type="ECO:0000256" key="1">
    <source>
        <dbReference type="SAM" id="Phobius"/>
    </source>
</evidence>
<dbReference type="AlphaFoldDB" id="A0A067MGW6"/>
<sequence>MWHTVRLRTSRSSISIAPRNSAMDTKEARGNFSGARLARRDAARGLSVTVVLFLFIHLFFALFLLIYIRPSPILFASLLPSPILIIQYPWRVAAQFLP</sequence>
<organism evidence="2 3">
    <name type="scientific">Botryobasidium botryosum (strain FD-172 SS1)</name>
    <dbReference type="NCBI Taxonomy" id="930990"/>
    <lineage>
        <taxon>Eukaryota</taxon>
        <taxon>Fungi</taxon>
        <taxon>Dikarya</taxon>
        <taxon>Basidiomycota</taxon>
        <taxon>Agaricomycotina</taxon>
        <taxon>Agaricomycetes</taxon>
        <taxon>Cantharellales</taxon>
        <taxon>Botryobasidiaceae</taxon>
        <taxon>Botryobasidium</taxon>
    </lineage>
</organism>
<feature type="transmembrane region" description="Helical" evidence="1">
    <location>
        <begin position="46"/>
        <end position="67"/>
    </location>
</feature>
<evidence type="ECO:0000313" key="2">
    <source>
        <dbReference type="EMBL" id="KDQ15033.1"/>
    </source>
</evidence>
<keyword evidence="1" id="KW-0812">Transmembrane</keyword>